<keyword evidence="2 6" id="KW-0813">Transport</keyword>
<evidence type="ECO:0000256" key="6">
    <source>
        <dbReference type="RuleBase" id="RU363032"/>
    </source>
</evidence>
<reference evidence="9" key="1">
    <citation type="submission" date="2016-10" db="EMBL/GenBank/DDBJ databases">
        <authorList>
            <person name="Varghese N."/>
            <person name="Submissions S."/>
        </authorList>
    </citation>
    <scope>NUCLEOTIDE SEQUENCE [LARGE SCALE GENOMIC DNA]</scope>
    <source>
        <strain evidence="9">IBRC-M 10403</strain>
    </source>
</reference>
<feature type="transmembrane region" description="Helical" evidence="6">
    <location>
        <begin position="20"/>
        <end position="38"/>
    </location>
</feature>
<gene>
    <name evidence="8" type="ORF">SAMN05216174_108292</name>
</gene>
<organism evidence="8 9">
    <name type="scientific">Actinokineospora iranica</name>
    <dbReference type="NCBI Taxonomy" id="1271860"/>
    <lineage>
        <taxon>Bacteria</taxon>
        <taxon>Bacillati</taxon>
        <taxon>Actinomycetota</taxon>
        <taxon>Actinomycetes</taxon>
        <taxon>Pseudonocardiales</taxon>
        <taxon>Pseudonocardiaceae</taxon>
        <taxon>Actinokineospora</taxon>
    </lineage>
</organism>
<dbReference type="GO" id="GO:0005886">
    <property type="term" value="C:plasma membrane"/>
    <property type="evidence" value="ECO:0007669"/>
    <property type="project" value="UniProtKB-SubCell"/>
</dbReference>
<dbReference type="AlphaFoldDB" id="A0A1G6T108"/>
<dbReference type="PANTHER" id="PTHR30177:SF4">
    <property type="entry name" value="OSMOPROTECTANT IMPORT PERMEASE PROTEIN OSMW"/>
    <property type="match status" value="1"/>
</dbReference>
<dbReference type="RefSeq" id="WP_091452332.1">
    <property type="nucleotide sequence ID" value="NZ_FMZZ01000008.1"/>
</dbReference>
<dbReference type="InterPro" id="IPR035906">
    <property type="entry name" value="MetI-like_sf"/>
</dbReference>
<keyword evidence="3 6" id="KW-0812">Transmembrane</keyword>
<dbReference type="Pfam" id="PF00528">
    <property type="entry name" value="BPD_transp_1"/>
    <property type="match status" value="1"/>
</dbReference>
<dbReference type="InterPro" id="IPR000515">
    <property type="entry name" value="MetI-like"/>
</dbReference>
<evidence type="ECO:0000313" key="9">
    <source>
        <dbReference type="Proteomes" id="UP000199501"/>
    </source>
</evidence>
<keyword evidence="9" id="KW-1185">Reference proteome</keyword>
<dbReference type="OrthoDB" id="3233284at2"/>
<dbReference type="STRING" id="1271860.SAMN05216174_108292"/>
<evidence type="ECO:0000256" key="2">
    <source>
        <dbReference type="ARBA" id="ARBA00022448"/>
    </source>
</evidence>
<evidence type="ECO:0000259" key="7">
    <source>
        <dbReference type="PROSITE" id="PS50928"/>
    </source>
</evidence>
<keyword evidence="5 6" id="KW-0472">Membrane</keyword>
<feature type="transmembrane region" description="Helical" evidence="6">
    <location>
        <begin position="50"/>
        <end position="73"/>
    </location>
</feature>
<comment type="similarity">
    <text evidence="6">Belongs to the binding-protein-dependent transport system permease family.</text>
</comment>
<dbReference type="PROSITE" id="PS50928">
    <property type="entry name" value="ABC_TM1"/>
    <property type="match status" value="1"/>
</dbReference>
<protein>
    <submittedName>
        <fullName evidence="8">Osmoprotectant transport system permease protein</fullName>
    </submittedName>
</protein>
<evidence type="ECO:0000256" key="4">
    <source>
        <dbReference type="ARBA" id="ARBA00022989"/>
    </source>
</evidence>
<evidence type="ECO:0000256" key="1">
    <source>
        <dbReference type="ARBA" id="ARBA00004141"/>
    </source>
</evidence>
<feature type="transmembrane region" description="Helical" evidence="6">
    <location>
        <begin position="85"/>
        <end position="113"/>
    </location>
</feature>
<evidence type="ECO:0000313" key="8">
    <source>
        <dbReference type="EMBL" id="SDD22534.1"/>
    </source>
</evidence>
<dbReference type="Proteomes" id="UP000199501">
    <property type="component" value="Unassembled WGS sequence"/>
</dbReference>
<accession>A0A1G6T108</accession>
<feature type="domain" description="ABC transmembrane type-1" evidence="7">
    <location>
        <begin position="15"/>
        <end position="198"/>
    </location>
</feature>
<sequence>MNWVGDHIGDLLSVSLDHLRLALAPVLVGLLLSLPLGWAANRWRLARAILVPVSGLLYTIPSLALFVMMPLILGTQILDPLNVQAALTVYTVALLVRSIADALAAVPAPVIAAATAMGYRAAGRFFAVELPLAAPVLVAGVRVAAVSNISLVAVGQIIGVGGLGYFLLHGAQSPPNYPEIISGVVLIVVLALLIDGLLAFAGSRLTPWARVGPKAGARR</sequence>
<proteinExistence type="inferred from homology"/>
<comment type="subcellular location">
    <subcellularLocation>
        <location evidence="6">Cell membrane</location>
        <topology evidence="6">Multi-pass membrane protein</topology>
    </subcellularLocation>
    <subcellularLocation>
        <location evidence="1">Membrane</location>
        <topology evidence="1">Multi-pass membrane protein</topology>
    </subcellularLocation>
</comment>
<feature type="transmembrane region" description="Helical" evidence="6">
    <location>
        <begin position="149"/>
        <end position="168"/>
    </location>
</feature>
<dbReference type="GO" id="GO:0055085">
    <property type="term" value="P:transmembrane transport"/>
    <property type="evidence" value="ECO:0007669"/>
    <property type="project" value="InterPro"/>
</dbReference>
<feature type="transmembrane region" description="Helical" evidence="6">
    <location>
        <begin position="180"/>
        <end position="201"/>
    </location>
</feature>
<name>A0A1G6T108_9PSEU</name>
<dbReference type="Gene3D" id="1.10.3720.10">
    <property type="entry name" value="MetI-like"/>
    <property type="match status" value="1"/>
</dbReference>
<dbReference type="SUPFAM" id="SSF161098">
    <property type="entry name" value="MetI-like"/>
    <property type="match status" value="1"/>
</dbReference>
<keyword evidence="4 6" id="KW-1133">Transmembrane helix</keyword>
<evidence type="ECO:0000256" key="5">
    <source>
        <dbReference type="ARBA" id="ARBA00023136"/>
    </source>
</evidence>
<dbReference type="InterPro" id="IPR051204">
    <property type="entry name" value="ABC_transp_perm/SBD"/>
</dbReference>
<dbReference type="GO" id="GO:0031460">
    <property type="term" value="P:glycine betaine transport"/>
    <property type="evidence" value="ECO:0007669"/>
    <property type="project" value="TreeGrafter"/>
</dbReference>
<dbReference type="PANTHER" id="PTHR30177">
    <property type="entry name" value="GLYCINE BETAINE/L-PROLINE TRANSPORT SYSTEM PERMEASE PROTEIN PROW"/>
    <property type="match status" value="1"/>
</dbReference>
<dbReference type="EMBL" id="FMZZ01000008">
    <property type="protein sequence ID" value="SDD22534.1"/>
    <property type="molecule type" value="Genomic_DNA"/>
</dbReference>
<evidence type="ECO:0000256" key="3">
    <source>
        <dbReference type="ARBA" id="ARBA00022692"/>
    </source>
</evidence>